<evidence type="ECO:0008006" key="3">
    <source>
        <dbReference type="Google" id="ProtNLM"/>
    </source>
</evidence>
<gene>
    <name evidence="1" type="ORF">D0Z07_8076</name>
</gene>
<proteinExistence type="predicted"/>
<accession>A0A9P6VE56</accession>
<dbReference type="AlphaFoldDB" id="A0A9P6VE56"/>
<reference evidence="1" key="1">
    <citation type="submission" date="2019-07" db="EMBL/GenBank/DDBJ databases">
        <title>Hyphodiscus hymeniophilus genome sequencing and assembly.</title>
        <authorList>
            <person name="Kramer G."/>
            <person name="Nodwell J."/>
        </authorList>
    </citation>
    <scope>NUCLEOTIDE SEQUENCE</scope>
    <source>
        <strain evidence="1">ATCC 34498</strain>
    </source>
</reference>
<name>A0A9P6VE56_9HELO</name>
<comment type="caution">
    <text evidence="1">The sequence shown here is derived from an EMBL/GenBank/DDBJ whole genome shotgun (WGS) entry which is preliminary data.</text>
</comment>
<protein>
    <recommendedName>
        <fullName evidence="3">Phytanoyl-CoA dioxygenase</fullName>
    </recommendedName>
</protein>
<dbReference type="Gene3D" id="2.60.120.620">
    <property type="entry name" value="q2cbj1_9rhob like domain"/>
    <property type="match status" value="1"/>
</dbReference>
<dbReference type="EMBL" id="VNKQ01000016">
    <property type="protein sequence ID" value="KAG0646190.1"/>
    <property type="molecule type" value="Genomic_DNA"/>
</dbReference>
<evidence type="ECO:0000313" key="1">
    <source>
        <dbReference type="EMBL" id="KAG0646190.1"/>
    </source>
</evidence>
<dbReference type="OrthoDB" id="4664297at2759"/>
<sequence length="364" mass="41605">MTRNYKVLTTEDVDFFMENGYVIIHDCFGDEFANLVLKDIWVRLGMDPNDKSTWLFEKSFPPEEFGPGMYEWTIPNTLSSTYHRKFDPREWAPKAWDAVCDLVGGEERIDMENSMWTDKLVVNLGRDEYENNWTPPDPSKRFHIDGDYFLHFLDSVEQGLLVTPIYSEEVKHQGGGTAVFADGWKKVTRMLADNPQGLLPQDLHITDIAQTSKKLIEVTGKRGDVLICHPHTVHAGSKNALRIPRFINNPVVSLKEPFKFNRPKEELSLVEQATLNNLGKESFDFKPTGNRVMIFPVEKYLSRERMRLKERERLEAHYAKQKQNGVAVNGISTKATKVALSYPYGDTPHILPNASDGRLISASN</sequence>
<keyword evidence="2" id="KW-1185">Reference proteome</keyword>
<evidence type="ECO:0000313" key="2">
    <source>
        <dbReference type="Proteomes" id="UP000785200"/>
    </source>
</evidence>
<organism evidence="1 2">
    <name type="scientific">Hyphodiscus hymeniophilus</name>
    <dbReference type="NCBI Taxonomy" id="353542"/>
    <lineage>
        <taxon>Eukaryota</taxon>
        <taxon>Fungi</taxon>
        <taxon>Dikarya</taxon>
        <taxon>Ascomycota</taxon>
        <taxon>Pezizomycotina</taxon>
        <taxon>Leotiomycetes</taxon>
        <taxon>Helotiales</taxon>
        <taxon>Hyphodiscaceae</taxon>
        <taxon>Hyphodiscus</taxon>
    </lineage>
</organism>
<dbReference type="Proteomes" id="UP000785200">
    <property type="component" value="Unassembled WGS sequence"/>
</dbReference>
<dbReference type="SUPFAM" id="SSF51197">
    <property type="entry name" value="Clavaminate synthase-like"/>
    <property type="match status" value="1"/>
</dbReference>